<organism evidence="1 2">
    <name type="scientific">Oesophagostomum dentatum</name>
    <name type="common">Nodular worm</name>
    <dbReference type="NCBI Taxonomy" id="61180"/>
    <lineage>
        <taxon>Eukaryota</taxon>
        <taxon>Metazoa</taxon>
        <taxon>Ecdysozoa</taxon>
        <taxon>Nematoda</taxon>
        <taxon>Chromadorea</taxon>
        <taxon>Rhabditida</taxon>
        <taxon>Rhabditina</taxon>
        <taxon>Rhabditomorpha</taxon>
        <taxon>Strongyloidea</taxon>
        <taxon>Strongylidae</taxon>
        <taxon>Oesophagostomum</taxon>
    </lineage>
</organism>
<dbReference type="Proteomes" id="UP000053660">
    <property type="component" value="Unassembled WGS sequence"/>
</dbReference>
<protein>
    <submittedName>
        <fullName evidence="1">Uncharacterized protein</fullName>
    </submittedName>
</protein>
<dbReference type="AlphaFoldDB" id="A0A0B1RXD0"/>
<reference evidence="1 2" key="1">
    <citation type="submission" date="2014-03" db="EMBL/GenBank/DDBJ databases">
        <title>Draft genome of the hookworm Oesophagostomum dentatum.</title>
        <authorList>
            <person name="Mitreva M."/>
        </authorList>
    </citation>
    <scope>NUCLEOTIDE SEQUENCE [LARGE SCALE GENOMIC DNA]</scope>
    <source>
        <strain evidence="1 2">OD-Hann</strain>
    </source>
</reference>
<proteinExistence type="predicted"/>
<evidence type="ECO:0000313" key="2">
    <source>
        <dbReference type="Proteomes" id="UP000053660"/>
    </source>
</evidence>
<accession>A0A0B1RXD0</accession>
<gene>
    <name evidence="1" type="ORF">OESDEN_22662</name>
</gene>
<dbReference type="EMBL" id="KN610486">
    <property type="protein sequence ID" value="KHJ77718.1"/>
    <property type="molecule type" value="Genomic_DNA"/>
</dbReference>
<evidence type="ECO:0000313" key="1">
    <source>
        <dbReference type="EMBL" id="KHJ77718.1"/>
    </source>
</evidence>
<sequence>MPSLSCFSSKTGNRTGYATTVGCDLVQGLRCLYEIMRSSDDVFRAGGTRKSYRGCGVPSILFRLRQQ</sequence>
<keyword evidence="2" id="KW-1185">Reference proteome</keyword>
<name>A0A0B1RXD0_OESDE</name>